<evidence type="ECO:0000256" key="2">
    <source>
        <dbReference type="SAM" id="MobiDB-lite"/>
    </source>
</evidence>
<evidence type="ECO:0000256" key="1">
    <source>
        <dbReference type="SAM" id="Coils"/>
    </source>
</evidence>
<feature type="region of interest" description="Disordered" evidence="2">
    <location>
        <begin position="83"/>
        <end position="116"/>
    </location>
</feature>
<accession>A0A1X7TIE4</accession>
<evidence type="ECO:0000313" key="3">
    <source>
        <dbReference type="EnsemblMetazoa" id="Aqu2.1.14591_001"/>
    </source>
</evidence>
<dbReference type="EnsemblMetazoa" id="Aqu2.1.14591_001">
    <property type="protein sequence ID" value="Aqu2.1.14591_001"/>
    <property type="gene ID" value="Aqu2.1.14591"/>
</dbReference>
<protein>
    <submittedName>
        <fullName evidence="3">Uncharacterized protein</fullName>
    </submittedName>
</protein>
<feature type="compositionally biased region" description="Gly residues" evidence="2">
    <location>
        <begin position="35"/>
        <end position="49"/>
    </location>
</feature>
<dbReference type="InParanoid" id="A0A1X7TIE4"/>
<organism evidence="3">
    <name type="scientific">Amphimedon queenslandica</name>
    <name type="common">Sponge</name>
    <dbReference type="NCBI Taxonomy" id="400682"/>
    <lineage>
        <taxon>Eukaryota</taxon>
        <taxon>Metazoa</taxon>
        <taxon>Porifera</taxon>
        <taxon>Demospongiae</taxon>
        <taxon>Heteroscleromorpha</taxon>
        <taxon>Haplosclerida</taxon>
        <taxon>Niphatidae</taxon>
        <taxon>Amphimedon</taxon>
    </lineage>
</organism>
<name>A0A1X7TIE4_AMPQE</name>
<keyword evidence="1" id="KW-0175">Coiled coil</keyword>
<dbReference type="AlphaFoldDB" id="A0A1X7TIE4"/>
<reference evidence="3" key="1">
    <citation type="submission" date="2017-05" db="UniProtKB">
        <authorList>
            <consortium name="EnsemblMetazoa"/>
        </authorList>
    </citation>
    <scope>IDENTIFICATION</scope>
</reference>
<proteinExistence type="predicted"/>
<feature type="coiled-coil region" evidence="1">
    <location>
        <begin position="220"/>
        <end position="284"/>
    </location>
</feature>
<feature type="compositionally biased region" description="Basic and acidic residues" evidence="2">
    <location>
        <begin position="13"/>
        <end position="32"/>
    </location>
</feature>
<sequence length="300" mass="35849">MWSAFGRSSKPKTNRDSQRSQRDKEYEHRYDEPGYGVGGVQDGGGGGSRNRGRPLRENPVLNTKRGDQKDYCYYKDEGYSKYSEQGYYNKSPVSEEKIQRRPPRRQPQQQEFDPDAEMERAMKEMEAKYKADLAKMQAEKDEFLRKVSEDSETELKKSREDSARRLGLIKNQHEQEVREKELIEKQKAEEFQVWKQKSKLATEEIEAMEKSQKELLSWKRHEIEEEDRRLQSELEEKLEDQAILNAMNYDDKKIQMYMEMEENRKKAEEDVKSYRKAAREKTHEDVLKIKKDFQDSLYRK</sequence>
<feature type="region of interest" description="Disordered" evidence="2">
    <location>
        <begin position="1"/>
        <end position="69"/>
    </location>
</feature>
<feature type="compositionally biased region" description="Polar residues" evidence="2">
    <location>
        <begin position="83"/>
        <end position="92"/>
    </location>
</feature>